<accession>A0ABQ5LUU6</accession>
<name>A0ABQ5LUU6_9RHOB</name>
<keyword evidence="10" id="KW-1185">Reference proteome</keyword>
<evidence type="ECO:0000256" key="5">
    <source>
        <dbReference type="ARBA" id="ARBA00022989"/>
    </source>
</evidence>
<evidence type="ECO:0000256" key="4">
    <source>
        <dbReference type="ARBA" id="ARBA00022692"/>
    </source>
</evidence>
<dbReference type="Proteomes" id="UP001144205">
    <property type="component" value="Unassembled WGS sequence"/>
</dbReference>
<feature type="transmembrane region" description="Helical" evidence="8">
    <location>
        <begin position="451"/>
        <end position="474"/>
    </location>
</feature>
<feature type="transmembrane region" description="Helical" evidence="8">
    <location>
        <begin position="344"/>
        <end position="370"/>
    </location>
</feature>
<dbReference type="EMBL" id="BROH01000008">
    <property type="protein sequence ID" value="GKY88756.1"/>
    <property type="molecule type" value="Genomic_DNA"/>
</dbReference>
<keyword evidence="3" id="KW-0813">Transport</keyword>
<feature type="transmembrane region" description="Helical" evidence="8">
    <location>
        <begin position="377"/>
        <end position="398"/>
    </location>
</feature>
<proteinExistence type="inferred from homology"/>
<keyword evidence="7 8" id="KW-0472">Membrane</keyword>
<evidence type="ECO:0000256" key="3">
    <source>
        <dbReference type="ARBA" id="ARBA00022448"/>
    </source>
</evidence>
<reference evidence="9" key="1">
    <citation type="journal article" date="2023" name="Int. J. Syst. Evol. Microbiol.">
        <title>Sinisalibacter aestuarii sp. nov., isolated from estuarine sediment of the Arakawa River.</title>
        <authorList>
            <person name="Arafat S.T."/>
            <person name="Hirano S."/>
            <person name="Sato A."/>
            <person name="Takeuchi K."/>
            <person name="Yasuda T."/>
            <person name="Terahara T."/>
            <person name="Hamada M."/>
            <person name="Kobayashi T."/>
        </authorList>
    </citation>
    <scope>NUCLEOTIDE SEQUENCE</scope>
    <source>
        <strain evidence="9">B-399</strain>
    </source>
</reference>
<keyword evidence="5 8" id="KW-1133">Transmembrane helix</keyword>
<evidence type="ECO:0000313" key="10">
    <source>
        <dbReference type="Proteomes" id="UP001144205"/>
    </source>
</evidence>
<evidence type="ECO:0000256" key="1">
    <source>
        <dbReference type="ARBA" id="ARBA00004141"/>
    </source>
</evidence>
<evidence type="ECO:0000256" key="7">
    <source>
        <dbReference type="ARBA" id="ARBA00023136"/>
    </source>
</evidence>
<protein>
    <recommendedName>
        <fullName evidence="11">V-type ATP synthase subunit I</fullName>
    </recommendedName>
</protein>
<comment type="subcellular location">
    <subcellularLocation>
        <location evidence="1">Membrane</location>
        <topology evidence="1">Multi-pass membrane protein</topology>
    </subcellularLocation>
</comment>
<evidence type="ECO:0000313" key="9">
    <source>
        <dbReference type="EMBL" id="GKY88756.1"/>
    </source>
</evidence>
<dbReference type="PANTHER" id="PTHR11629:SF63">
    <property type="entry name" value="V-TYPE PROTON ATPASE SUBUNIT A"/>
    <property type="match status" value="1"/>
</dbReference>
<dbReference type="PANTHER" id="PTHR11629">
    <property type="entry name" value="VACUOLAR PROTON ATPASES"/>
    <property type="match status" value="1"/>
</dbReference>
<feature type="transmembrane region" description="Helical" evidence="8">
    <location>
        <begin position="523"/>
        <end position="543"/>
    </location>
</feature>
<evidence type="ECO:0008006" key="11">
    <source>
        <dbReference type="Google" id="ProtNLM"/>
    </source>
</evidence>
<evidence type="ECO:0000256" key="2">
    <source>
        <dbReference type="ARBA" id="ARBA00009904"/>
    </source>
</evidence>
<comment type="similarity">
    <text evidence="2">Belongs to the V-ATPase 116 kDa subunit family.</text>
</comment>
<feature type="transmembrane region" description="Helical" evidence="8">
    <location>
        <begin position="418"/>
        <end position="439"/>
    </location>
</feature>
<dbReference type="InterPro" id="IPR002490">
    <property type="entry name" value="V-ATPase_116kDa_su"/>
</dbReference>
<dbReference type="Pfam" id="PF01496">
    <property type="entry name" value="V_ATPase_I"/>
    <property type="match status" value="1"/>
</dbReference>
<comment type="caution">
    <text evidence="9">The sequence shown here is derived from an EMBL/GenBank/DDBJ whole genome shotgun (WGS) entry which is preliminary data.</text>
</comment>
<feature type="transmembrane region" description="Helical" evidence="8">
    <location>
        <begin position="549"/>
        <end position="570"/>
    </location>
</feature>
<evidence type="ECO:0000256" key="6">
    <source>
        <dbReference type="ARBA" id="ARBA00023065"/>
    </source>
</evidence>
<dbReference type="RefSeq" id="WP_281842799.1">
    <property type="nucleotide sequence ID" value="NZ_BROH01000008.1"/>
</dbReference>
<keyword evidence="6" id="KW-0406">Ion transport</keyword>
<organism evidence="9 10">
    <name type="scientific">Sinisalibacter aestuarii</name>
    <dbReference type="NCBI Taxonomy" id="2949426"/>
    <lineage>
        <taxon>Bacteria</taxon>
        <taxon>Pseudomonadati</taxon>
        <taxon>Pseudomonadota</taxon>
        <taxon>Alphaproteobacteria</taxon>
        <taxon>Rhodobacterales</taxon>
        <taxon>Roseobacteraceae</taxon>
        <taxon>Sinisalibacter</taxon>
    </lineage>
</organism>
<evidence type="ECO:0000256" key="8">
    <source>
        <dbReference type="SAM" id="Phobius"/>
    </source>
</evidence>
<sequence>MLRPRATHWFELLTGRDQFALTMQTLAATGAAQLETRPLDGSEPVLPRLDDFFTAFGALEAEYGRYWPEERGHAGLVLENPIALLDDTLTRLEAWVDEADPVVSSLRACEARQGELALVARLVEAVDAGTPLAQFSGHRSDLLHHRIYYLSDADTEIGEIGDALLHVFPSQDGAFAIIIATPEDIPQVEARMGMLAATPVPLPDFLPEEQAAYAAQVQAEIAETESACREGHAALDRLAAQTDLKGLLNRVAVLEWLQENSGDISATRHMMRITGWTRSADGAELRAALDRAKVDYALSLDSAVAGNPPMVLDNPWWLKPFEFFPRLLGVPADHDIDPSLLTAFIAPLLFGFMFGDVGQGAVLLVAGLVLSRRIPMLFLLVPGGAVAMVFGLLFGSVFSLEHVVPALWVHPLDEPITLLVAALGIGVALLLLGLALDFVQAVWHRQGLHWLAGYGGLSLAYLGLLGAWFVPVLAWGLPLGLVLTAAGARGETGWSLSAAGAALAEFVEAMMRLLVATVSFSRVGAFALAHAGLSAAIVGVAEALPGPGFWIALLIGNIIILALEGLVTAIQTTRLILFEFFIRFFRAEGREFRPLSAPRSHFNEGTSS</sequence>
<keyword evidence="4 8" id="KW-0812">Transmembrane</keyword>
<gene>
    <name evidence="9" type="ORF">STA1M1_26250</name>
</gene>
<feature type="transmembrane region" description="Helical" evidence="8">
    <location>
        <begin position="494"/>
        <end position="511"/>
    </location>
</feature>